<gene>
    <name evidence="6" type="ORF">OFLC_LOCUS11335</name>
</gene>
<dbReference type="PANTHER" id="PTHR13964">
    <property type="entry name" value="RBP-RELATED"/>
    <property type="match status" value="1"/>
</dbReference>
<feature type="compositionally biased region" description="Basic and acidic residues" evidence="4">
    <location>
        <begin position="176"/>
        <end position="228"/>
    </location>
</feature>
<name>A0A183HV22_9BILA</name>
<reference evidence="8" key="1">
    <citation type="submission" date="2016-06" db="UniProtKB">
        <authorList>
            <consortium name="WormBaseParasite"/>
        </authorList>
    </citation>
    <scope>IDENTIFICATION</scope>
</reference>
<dbReference type="EMBL" id="UZAJ01016270">
    <property type="protein sequence ID" value="VDO75732.1"/>
    <property type="molecule type" value="Genomic_DNA"/>
</dbReference>
<feature type="domain" description="ARID" evidence="5">
    <location>
        <begin position="10"/>
        <end position="127"/>
    </location>
</feature>
<dbReference type="Proteomes" id="UP000267606">
    <property type="component" value="Unassembled WGS sequence"/>
</dbReference>
<dbReference type="Pfam" id="PF01388">
    <property type="entry name" value="ARID"/>
    <property type="match status" value="1"/>
</dbReference>
<dbReference type="SUPFAM" id="SSF46774">
    <property type="entry name" value="ARID-like"/>
    <property type="match status" value="1"/>
</dbReference>
<dbReference type="GO" id="GO:0006357">
    <property type="term" value="P:regulation of transcription by RNA polymerase II"/>
    <property type="evidence" value="ECO:0007669"/>
    <property type="project" value="TreeGrafter"/>
</dbReference>
<keyword evidence="7" id="KW-1185">Reference proteome</keyword>
<dbReference type="InterPro" id="IPR051232">
    <property type="entry name" value="ARID/SWI1_ChromRemod"/>
</dbReference>
<sequence length="228" mass="26624">SESSTDEEYGEERDQFTAQLYKFHEERGLYFIITVWGWRFQKINVHLNNSDLRTPINRAPILGGKDIDMFRLYNVVQRYGGKKRVTENNQWKLILRKMHLEGCPGATSVTVKNAYSRYLDHFNSFYRNLGISSWLSTPTPSTSSRSERPNRLLDRHNIQLQRRKWASVATKKKEKGQKESATKGKTTKREKDEGIPRTKKEKVKKDERNVTKSDGSEDDDKMKGHVIL</sequence>
<dbReference type="PROSITE" id="PS51011">
    <property type="entry name" value="ARID"/>
    <property type="match status" value="1"/>
</dbReference>
<evidence type="ECO:0000313" key="6">
    <source>
        <dbReference type="EMBL" id="VDO75732.1"/>
    </source>
</evidence>
<keyword evidence="1" id="KW-0805">Transcription regulation</keyword>
<dbReference type="GO" id="GO:0005634">
    <property type="term" value="C:nucleus"/>
    <property type="evidence" value="ECO:0007669"/>
    <property type="project" value="TreeGrafter"/>
</dbReference>
<dbReference type="WBParaSite" id="OFLC_0001133401-mRNA-1">
    <property type="protein sequence ID" value="OFLC_0001133401-mRNA-1"/>
    <property type="gene ID" value="OFLC_0001133401"/>
</dbReference>
<dbReference type="STRING" id="387005.A0A183HV22"/>
<dbReference type="SMART" id="SM01014">
    <property type="entry name" value="ARID"/>
    <property type="match status" value="1"/>
</dbReference>
<evidence type="ECO:0000256" key="2">
    <source>
        <dbReference type="ARBA" id="ARBA00023163"/>
    </source>
</evidence>
<organism evidence="8">
    <name type="scientific">Onchocerca flexuosa</name>
    <dbReference type="NCBI Taxonomy" id="387005"/>
    <lineage>
        <taxon>Eukaryota</taxon>
        <taxon>Metazoa</taxon>
        <taxon>Ecdysozoa</taxon>
        <taxon>Nematoda</taxon>
        <taxon>Chromadorea</taxon>
        <taxon>Rhabditida</taxon>
        <taxon>Spirurina</taxon>
        <taxon>Spiruromorpha</taxon>
        <taxon>Filarioidea</taxon>
        <taxon>Onchocercidae</taxon>
        <taxon>Onchocerca</taxon>
    </lineage>
</organism>
<evidence type="ECO:0000256" key="3">
    <source>
        <dbReference type="ARBA" id="ARBA00023242"/>
    </source>
</evidence>
<feature type="region of interest" description="Disordered" evidence="4">
    <location>
        <begin position="136"/>
        <end position="228"/>
    </location>
</feature>
<dbReference type="InterPro" id="IPR001606">
    <property type="entry name" value="ARID_dom"/>
</dbReference>
<evidence type="ECO:0000256" key="4">
    <source>
        <dbReference type="SAM" id="MobiDB-lite"/>
    </source>
</evidence>
<feature type="compositionally biased region" description="Basic and acidic residues" evidence="4">
    <location>
        <begin position="145"/>
        <end position="157"/>
    </location>
</feature>
<proteinExistence type="predicted"/>
<accession>A0A183HV22</accession>
<evidence type="ECO:0000313" key="8">
    <source>
        <dbReference type="WBParaSite" id="OFLC_0001133401-mRNA-1"/>
    </source>
</evidence>
<protein>
    <submittedName>
        <fullName evidence="8">ARID domain-containing protein</fullName>
    </submittedName>
</protein>
<dbReference type="PANTHER" id="PTHR13964:SF27">
    <property type="entry name" value="HAT-TRICK, ISOFORM D"/>
    <property type="match status" value="1"/>
</dbReference>
<dbReference type="Gene3D" id="1.10.150.60">
    <property type="entry name" value="ARID DNA-binding domain"/>
    <property type="match status" value="1"/>
</dbReference>
<dbReference type="SMART" id="SM00501">
    <property type="entry name" value="BRIGHT"/>
    <property type="match status" value="1"/>
</dbReference>
<evidence type="ECO:0000313" key="7">
    <source>
        <dbReference type="Proteomes" id="UP000267606"/>
    </source>
</evidence>
<dbReference type="AlphaFoldDB" id="A0A183HV22"/>
<dbReference type="InterPro" id="IPR036431">
    <property type="entry name" value="ARID_dom_sf"/>
</dbReference>
<keyword evidence="2" id="KW-0804">Transcription</keyword>
<dbReference type="CDD" id="cd16100">
    <property type="entry name" value="ARID"/>
    <property type="match status" value="1"/>
</dbReference>
<dbReference type="GO" id="GO:0000976">
    <property type="term" value="F:transcription cis-regulatory region binding"/>
    <property type="evidence" value="ECO:0007669"/>
    <property type="project" value="TreeGrafter"/>
</dbReference>
<evidence type="ECO:0000256" key="1">
    <source>
        <dbReference type="ARBA" id="ARBA00023015"/>
    </source>
</evidence>
<evidence type="ECO:0000259" key="5">
    <source>
        <dbReference type="PROSITE" id="PS51011"/>
    </source>
</evidence>
<reference evidence="6 7" key="2">
    <citation type="submission" date="2018-11" db="EMBL/GenBank/DDBJ databases">
        <authorList>
            <consortium name="Pathogen Informatics"/>
        </authorList>
    </citation>
    <scope>NUCLEOTIDE SEQUENCE [LARGE SCALE GENOMIC DNA]</scope>
</reference>
<keyword evidence="3" id="KW-0539">Nucleus</keyword>
<feature type="compositionally biased region" description="Basic residues" evidence="4">
    <location>
        <begin position="161"/>
        <end position="175"/>
    </location>
</feature>